<dbReference type="Pfam" id="PF13231">
    <property type="entry name" value="PMT_2"/>
    <property type="match status" value="1"/>
</dbReference>
<feature type="transmembrane region" description="Helical" evidence="1">
    <location>
        <begin position="18"/>
        <end position="36"/>
    </location>
</feature>
<dbReference type="InterPro" id="IPR038731">
    <property type="entry name" value="RgtA/B/C-like"/>
</dbReference>
<dbReference type="EMBL" id="CP036317">
    <property type="protein sequence ID" value="QDV18647.1"/>
    <property type="molecule type" value="Genomic_DNA"/>
</dbReference>
<organism evidence="3 4">
    <name type="scientific">Gimesia panareensis</name>
    <dbReference type="NCBI Taxonomy" id="2527978"/>
    <lineage>
        <taxon>Bacteria</taxon>
        <taxon>Pseudomonadati</taxon>
        <taxon>Planctomycetota</taxon>
        <taxon>Planctomycetia</taxon>
        <taxon>Planctomycetales</taxon>
        <taxon>Planctomycetaceae</taxon>
        <taxon>Gimesia</taxon>
    </lineage>
</organism>
<feature type="transmembrane region" description="Helical" evidence="1">
    <location>
        <begin position="150"/>
        <end position="168"/>
    </location>
</feature>
<name>A0A518FQL4_9PLAN</name>
<evidence type="ECO:0000259" key="2">
    <source>
        <dbReference type="Pfam" id="PF13231"/>
    </source>
</evidence>
<sequence>MSINDKYDSFTHDNGYPYVKWIVICLLSIHGGLLVYQSKMDSPTLNEPGHLAAGISYLEHGRFELYRVNPPLIRLLAAAPVYSYAKTDWGGMFEGVGARPIYNVSQDFIKVNDKQIFDLVTKARWACIPLSLLGAVVVFMWSSKLYGTRAGIWALILWCFSPTILGYGHLITCDMGGTALGVLASYFFWRWLMSYSWRAAILAGVFLGVALLAKTTLLIFIPLWPLMWLIWNYSGNQYETGQRLGKRSFCQMIVIFCLGIYVINIGYAFEGSLEKLSSLNFVSKSLTTENKGANRFANSWIGNLPVPLPKNYLLGIDLQKKDLEGIPYPSFLRNEFQKQGWWYYYLYGFGVKTPLGILLLLAMTVYWHLKYCRNSKLWRDEMILLIPAVSIFVLVSSHTGFSEHYRYILPVMPFLFIWISSVTLWKMTVPITIARIAICGAVLSSMWVYPHSLSYFNEIVGGPENGHNHMINSSIDWGQDLKYLKKWVDAHPENTPLSIAYYSDVNPKSAGIEFKLPPMRTIGFNSEAIPNALKPGWYLISVNFMKGYPWRLADSEGVEMKSRQYAFSYFAKLEPVDRIGYSIYVYHITENDIQRLKTE</sequence>
<evidence type="ECO:0000256" key="1">
    <source>
        <dbReference type="SAM" id="Phobius"/>
    </source>
</evidence>
<proteinExistence type="predicted"/>
<keyword evidence="1" id="KW-0472">Membrane</keyword>
<feature type="domain" description="Glycosyltransferase RgtA/B/C/D-like" evidence="2">
    <location>
        <begin position="122"/>
        <end position="232"/>
    </location>
</feature>
<feature type="transmembrane region" description="Helical" evidence="1">
    <location>
        <begin position="381"/>
        <end position="401"/>
    </location>
</feature>
<evidence type="ECO:0000313" key="4">
    <source>
        <dbReference type="Proteomes" id="UP000320839"/>
    </source>
</evidence>
<feature type="transmembrane region" description="Helical" evidence="1">
    <location>
        <begin position="342"/>
        <end position="369"/>
    </location>
</feature>
<gene>
    <name evidence="3" type="ORF">Pan153_33070</name>
</gene>
<dbReference type="AlphaFoldDB" id="A0A518FQL4"/>
<feature type="transmembrane region" description="Helical" evidence="1">
    <location>
        <begin position="407"/>
        <end position="425"/>
    </location>
</feature>
<reference evidence="3 4" key="1">
    <citation type="submission" date="2019-02" db="EMBL/GenBank/DDBJ databases">
        <title>Deep-cultivation of Planctomycetes and their phenomic and genomic characterization uncovers novel biology.</title>
        <authorList>
            <person name="Wiegand S."/>
            <person name="Jogler M."/>
            <person name="Boedeker C."/>
            <person name="Pinto D."/>
            <person name="Vollmers J."/>
            <person name="Rivas-Marin E."/>
            <person name="Kohn T."/>
            <person name="Peeters S.H."/>
            <person name="Heuer A."/>
            <person name="Rast P."/>
            <person name="Oberbeckmann S."/>
            <person name="Bunk B."/>
            <person name="Jeske O."/>
            <person name="Meyerdierks A."/>
            <person name="Storesund J.E."/>
            <person name="Kallscheuer N."/>
            <person name="Luecker S."/>
            <person name="Lage O.M."/>
            <person name="Pohl T."/>
            <person name="Merkel B.J."/>
            <person name="Hornburger P."/>
            <person name="Mueller R.-W."/>
            <person name="Bruemmer F."/>
            <person name="Labrenz M."/>
            <person name="Spormann A.M."/>
            <person name="Op den Camp H."/>
            <person name="Overmann J."/>
            <person name="Amann R."/>
            <person name="Jetten M.S.M."/>
            <person name="Mascher T."/>
            <person name="Medema M.H."/>
            <person name="Devos D.P."/>
            <person name="Kaster A.-K."/>
            <person name="Ovreas L."/>
            <person name="Rohde M."/>
            <person name="Galperin M.Y."/>
            <person name="Jogler C."/>
        </authorList>
    </citation>
    <scope>NUCLEOTIDE SEQUENCE [LARGE SCALE GENOMIC DNA]</scope>
    <source>
        <strain evidence="3 4">Pan153</strain>
    </source>
</reference>
<accession>A0A518FQL4</accession>
<dbReference type="RefSeq" id="WP_197994583.1">
    <property type="nucleotide sequence ID" value="NZ_CP036317.1"/>
</dbReference>
<feature type="transmembrane region" description="Helical" evidence="1">
    <location>
        <begin position="123"/>
        <end position="144"/>
    </location>
</feature>
<feature type="transmembrane region" description="Helical" evidence="1">
    <location>
        <begin position="249"/>
        <end position="269"/>
    </location>
</feature>
<keyword evidence="1" id="KW-1133">Transmembrane helix</keyword>
<keyword evidence="1" id="KW-0812">Transmembrane</keyword>
<feature type="transmembrane region" description="Helical" evidence="1">
    <location>
        <begin position="199"/>
        <end position="228"/>
    </location>
</feature>
<dbReference type="Proteomes" id="UP000320839">
    <property type="component" value="Chromosome"/>
</dbReference>
<feature type="transmembrane region" description="Helical" evidence="1">
    <location>
        <begin position="432"/>
        <end position="449"/>
    </location>
</feature>
<protein>
    <recommendedName>
        <fullName evidence="2">Glycosyltransferase RgtA/B/C/D-like domain-containing protein</fullName>
    </recommendedName>
</protein>
<evidence type="ECO:0000313" key="3">
    <source>
        <dbReference type="EMBL" id="QDV18647.1"/>
    </source>
</evidence>